<dbReference type="PaxDb" id="6945-B7Q5J2"/>
<proteinExistence type="predicted"/>
<organism>
    <name type="scientific">Ixodes scapularis</name>
    <name type="common">Black-legged tick</name>
    <name type="synonym">Deer tick</name>
    <dbReference type="NCBI Taxonomy" id="6945"/>
    <lineage>
        <taxon>Eukaryota</taxon>
        <taxon>Metazoa</taxon>
        <taxon>Ecdysozoa</taxon>
        <taxon>Arthropoda</taxon>
        <taxon>Chelicerata</taxon>
        <taxon>Arachnida</taxon>
        <taxon>Acari</taxon>
        <taxon>Parasitiformes</taxon>
        <taxon>Ixodida</taxon>
        <taxon>Ixodoidea</taxon>
        <taxon>Ixodidae</taxon>
        <taxon>Ixodinae</taxon>
        <taxon>Ixodes</taxon>
    </lineage>
</organism>
<feature type="non-terminal residue" evidence="2">
    <location>
        <position position="112"/>
    </location>
</feature>
<dbReference type="OrthoDB" id="123207at2759"/>
<evidence type="ECO:0000313" key="4">
    <source>
        <dbReference type="Proteomes" id="UP000001555"/>
    </source>
</evidence>
<feature type="non-terminal residue" evidence="2">
    <location>
        <position position="1"/>
    </location>
</feature>
<dbReference type="EMBL" id="ABJB010633371">
    <property type="status" value="NOT_ANNOTATED_CDS"/>
    <property type="molecule type" value="Genomic_DNA"/>
</dbReference>
<evidence type="ECO:0000313" key="3">
    <source>
        <dbReference type="EnsemblMetazoa" id="ISCW010789-PA"/>
    </source>
</evidence>
<sequence length="112" mass="12183">SGLYSVLADEPADISGMEQLKLGLRFVDMKIKTARGEFVGMVSLEEMNAEAISNAILQVLEELGLNLKTLAGQGYDGCSSMSGCISGVQARIRKQQLPALYFHWASHHLDLV</sequence>
<feature type="domain" description="DUF4371" evidence="1">
    <location>
        <begin position="3"/>
        <end position="86"/>
    </location>
</feature>
<dbReference type="VEuPathDB" id="VectorBase:ISCP_019766"/>
<dbReference type="EnsemblMetazoa" id="ISCW010789-RA">
    <property type="protein sequence ID" value="ISCW010789-PA"/>
    <property type="gene ID" value="ISCW010789"/>
</dbReference>
<accession>B7Q5J2</accession>
<dbReference type="InParanoid" id="B7Q5J2"/>
<evidence type="ECO:0000259" key="1">
    <source>
        <dbReference type="Pfam" id="PF14291"/>
    </source>
</evidence>
<dbReference type="Proteomes" id="UP000001555">
    <property type="component" value="Unassembled WGS sequence"/>
</dbReference>
<dbReference type="STRING" id="6945.B7Q5J2"/>
<evidence type="ECO:0000313" key="2">
    <source>
        <dbReference type="EMBL" id="EEC14114.1"/>
    </source>
</evidence>
<dbReference type="EMBL" id="DS861622">
    <property type="protein sequence ID" value="EEC14114.1"/>
    <property type="molecule type" value="Genomic_DNA"/>
</dbReference>
<dbReference type="VEuPathDB" id="VectorBase:ISCW010789"/>
<dbReference type="PANTHER" id="PTHR45749:SF21">
    <property type="entry name" value="DUF4371 DOMAIN-CONTAINING PROTEIN"/>
    <property type="match status" value="1"/>
</dbReference>
<dbReference type="HOGENOM" id="CLU_2152033_0_0_1"/>
<dbReference type="InterPro" id="IPR025398">
    <property type="entry name" value="DUF4371"/>
</dbReference>
<dbReference type="Pfam" id="PF14291">
    <property type="entry name" value="DUF4371"/>
    <property type="match status" value="1"/>
</dbReference>
<reference evidence="2 4" key="1">
    <citation type="submission" date="2008-03" db="EMBL/GenBank/DDBJ databases">
        <title>Annotation of Ixodes scapularis.</title>
        <authorList>
            <consortium name="Ixodes scapularis Genome Project Consortium"/>
            <person name="Caler E."/>
            <person name="Hannick L.I."/>
            <person name="Bidwell S."/>
            <person name="Joardar V."/>
            <person name="Thiagarajan M."/>
            <person name="Amedeo P."/>
            <person name="Galinsky K.J."/>
            <person name="Schobel S."/>
            <person name="Inman J."/>
            <person name="Hostetler J."/>
            <person name="Miller J."/>
            <person name="Hammond M."/>
            <person name="Megy K."/>
            <person name="Lawson D."/>
            <person name="Kodira C."/>
            <person name="Sutton G."/>
            <person name="Meyer J."/>
            <person name="Hill C.A."/>
            <person name="Birren B."/>
            <person name="Nene V."/>
            <person name="Collins F."/>
            <person name="Alarcon-Chaidez F."/>
            <person name="Wikel S."/>
            <person name="Strausberg R."/>
        </authorList>
    </citation>
    <scope>NUCLEOTIDE SEQUENCE [LARGE SCALE GENOMIC DNA]</scope>
    <source>
        <strain evidence="4">Wikel</strain>
        <strain evidence="2">Wikel colony</strain>
    </source>
</reference>
<dbReference type="PANTHER" id="PTHR45749">
    <property type="match status" value="1"/>
</dbReference>
<dbReference type="VEuPathDB" id="VectorBase:ISCI010789"/>
<keyword evidence="4" id="KW-1185">Reference proteome</keyword>
<reference evidence="3" key="2">
    <citation type="submission" date="2020-05" db="UniProtKB">
        <authorList>
            <consortium name="EnsemblMetazoa"/>
        </authorList>
    </citation>
    <scope>IDENTIFICATION</scope>
    <source>
        <strain evidence="3">wikel</strain>
    </source>
</reference>
<gene>
    <name evidence="2" type="ORF">IscW_ISCW010789</name>
</gene>
<name>B7Q5J2_IXOSC</name>
<protein>
    <recommendedName>
        <fullName evidence="1">DUF4371 domain-containing protein</fullName>
    </recommendedName>
</protein>
<dbReference type="AlphaFoldDB" id="B7Q5J2"/>